<keyword evidence="2" id="KW-0812">Transmembrane</keyword>
<dbReference type="InterPro" id="IPR021840">
    <property type="entry name" value="DUF3433"/>
</dbReference>
<feature type="compositionally biased region" description="Polar residues" evidence="1">
    <location>
        <begin position="25"/>
        <end position="41"/>
    </location>
</feature>
<gene>
    <name evidence="3" type="ORF">BDV25DRAFT_153274</name>
</gene>
<feature type="transmembrane region" description="Helical" evidence="2">
    <location>
        <begin position="759"/>
        <end position="780"/>
    </location>
</feature>
<reference evidence="3 4" key="1">
    <citation type="submission" date="2019-04" db="EMBL/GenBank/DDBJ databases">
        <title>Friends and foes A comparative genomics study of 23 Aspergillus species from section Flavi.</title>
        <authorList>
            <consortium name="DOE Joint Genome Institute"/>
            <person name="Kjaerbolling I."/>
            <person name="Vesth T."/>
            <person name="Frisvad J.C."/>
            <person name="Nybo J.L."/>
            <person name="Theobald S."/>
            <person name="Kildgaard S."/>
            <person name="Isbrandt T."/>
            <person name="Kuo A."/>
            <person name="Sato A."/>
            <person name="Lyhne E.K."/>
            <person name="Kogle M.E."/>
            <person name="Wiebenga A."/>
            <person name="Kun R.S."/>
            <person name="Lubbers R.J."/>
            <person name="Makela M.R."/>
            <person name="Barry K."/>
            <person name="Chovatia M."/>
            <person name="Clum A."/>
            <person name="Daum C."/>
            <person name="Haridas S."/>
            <person name="He G."/>
            <person name="LaButti K."/>
            <person name="Lipzen A."/>
            <person name="Mondo S."/>
            <person name="Riley R."/>
            <person name="Salamov A."/>
            <person name="Simmons B.A."/>
            <person name="Magnuson J.K."/>
            <person name="Henrissat B."/>
            <person name="Mortensen U.H."/>
            <person name="Larsen T.O."/>
            <person name="Devries R.P."/>
            <person name="Grigoriev I.V."/>
            <person name="Machida M."/>
            <person name="Baker S.E."/>
            <person name="Andersen M.R."/>
        </authorList>
    </citation>
    <scope>NUCLEOTIDE SEQUENCE [LARGE SCALE GENOMIC DNA]</scope>
    <source>
        <strain evidence="3 4">IBT 18842</strain>
    </source>
</reference>
<feature type="transmembrane region" description="Helical" evidence="2">
    <location>
        <begin position="1349"/>
        <end position="1371"/>
    </location>
</feature>
<proteinExistence type="predicted"/>
<feature type="transmembrane region" description="Helical" evidence="2">
    <location>
        <begin position="595"/>
        <end position="615"/>
    </location>
</feature>
<accession>A0A5N6TXC9</accession>
<evidence type="ECO:0000256" key="1">
    <source>
        <dbReference type="SAM" id="MobiDB-lite"/>
    </source>
</evidence>
<dbReference type="Pfam" id="PF11915">
    <property type="entry name" value="DUF3433"/>
    <property type="match status" value="2"/>
</dbReference>
<name>A0A5N6TXC9_ASPAV</name>
<feature type="region of interest" description="Disordered" evidence="1">
    <location>
        <begin position="679"/>
        <end position="698"/>
    </location>
</feature>
<keyword evidence="2" id="KW-1133">Transmembrane helix</keyword>
<dbReference type="OrthoDB" id="3248909at2759"/>
<feature type="transmembrane region" description="Helical" evidence="2">
    <location>
        <begin position="712"/>
        <end position="733"/>
    </location>
</feature>
<sequence length="1475" mass="164031">MMARSPSPAFSLDEREHGYDLSANFLHSTHSRPSTLRNPSIDSERHRDGLTADTPSQNHSSRLLTDGLSDNNGEEARFKNGTAETTRITTPIPPASDSLLAEKESREHPSPTWLPLTLKNSFLGLLSCLALALCVVIIALLIRSQTNYGLGPDDGSAGLLFGWRFSPTLIAVIYIQLTAMLVDDVKRLEPFARLARSGGSGASSSILQTTGAWWTALHDGLSKKKNDGRSRSWVLFCATLVNVLGFLLISPLSSALLVSDDVAVPREMDFLRLTPQFDASLPLTEDRTAHFRTISHFAQNVTTSPWITDDWTMLPFWPADWESLSLGYLPSASQEWTVGTTVFRSNLVCNKLKMTDINSTVRNQGNKYNNANYTYLFSTWSSDGCELGLDVQMDHNSQVMFTMGGASWSNASAISIGQDTMTGNGTSACKDREFLLISEPWEGKVTTNMNLCRTTYYMANVTATVDLSGSEPQISFNETEYDANRQEIPDSFFDTKTMRDRTLGADWTTYMQTLDYVETSWLSGPSVLLWLLYNNNLTAMAVDENVVSRATEIEQRFLGEMLQSSMAERGVSQYLSVAGRMRNVERRVTATAGPAITLIILLFLSFTLLLIVWICSRPQRRPLNLNSDPASSAGVTSLVTNDPRTRFGFKDLDQASNKELQTLLKDKHYYTDTSALHEMDSDQPENEALRKPQPMSAEKSNWTPGVLRLPSLLGLILCLVAVLVGVVVLYHFARTSKLYEQAFIYQASITIFDKRVSTIGPFSIIPTVIAVGIGLWWGLIDSNFCRLQPFLAMAKRHRPLSQSVYISYQSSYWMWATIKTAMNRHWMLFWVTLGTAISPIFTTAMSAIFEHQSGIITNSQILERSLEIRQIPNIFETQDYTVRDANTWVASIMSQLHGNLSSHWIYTATNQLTLSGSEPAWSKDGWSFAPLDLGNVSLELPNGSSSNDDSDGINQGSRINVTFSTPALRGRMECSPYEGLTNLSAWLTPVDVSNTSVWTFSSDMGDIKTGFELGVGYQYNSDIPSMMFPLEPSRDIGNCTHCTPIFANPGSIKCCRNGTSTDTEPMVAVGYWSPNGNPVVWNPRTWERNFTTKWIYGHAQSAASHPDGIVSEQHLIFTEIPSITAINCAPLIESANAQVTVDPTNGDIRSFDILDDPQEVDNAFTDNFLAHNTTNRVQALVTYNSTVSYGALFMTQMLTAANVKKLEGATRVGGWTYEDLSDNTFNIRDEANGLNMDFMTYSMYYMAGKDPKALLNLTTYERLASKTFTTFFQHFASNNISMETGGWAYQPINASLPSDLAPAVNNVTKPYQWISLADQQDELHPTSNINRTAVVTVDKRVELLQMNAVAVWISVGILSWLIIASFIVAIFHRHYLQRLVRNVECLGDILVMVAGSENLVRAVQEIQAGRLAETEKDRLHARLGWFEDGHGKARWGVEMVEGSLARTPVQWLPDGYGKSHNLNGSEDDNPVRNVS</sequence>
<feature type="transmembrane region" description="Helical" evidence="2">
    <location>
        <begin position="162"/>
        <end position="182"/>
    </location>
</feature>
<feature type="compositionally biased region" description="Polar residues" evidence="1">
    <location>
        <begin position="53"/>
        <end position="71"/>
    </location>
</feature>
<dbReference type="Proteomes" id="UP000325780">
    <property type="component" value="Unassembled WGS sequence"/>
</dbReference>
<organism evidence="3 4">
    <name type="scientific">Aspergillus avenaceus</name>
    <dbReference type="NCBI Taxonomy" id="36643"/>
    <lineage>
        <taxon>Eukaryota</taxon>
        <taxon>Fungi</taxon>
        <taxon>Dikarya</taxon>
        <taxon>Ascomycota</taxon>
        <taxon>Pezizomycotina</taxon>
        <taxon>Eurotiomycetes</taxon>
        <taxon>Eurotiomycetidae</taxon>
        <taxon>Eurotiales</taxon>
        <taxon>Aspergillaceae</taxon>
        <taxon>Aspergillus</taxon>
        <taxon>Aspergillus subgen. Circumdati</taxon>
    </lineage>
</organism>
<feature type="transmembrane region" description="Helical" evidence="2">
    <location>
        <begin position="827"/>
        <end position="849"/>
    </location>
</feature>
<keyword evidence="2" id="KW-0472">Membrane</keyword>
<dbReference type="EMBL" id="ML742079">
    <property type="protein sequence ID" value="KAE8151048.1"/>
    <property type="molecule type" value="Genomic_DNA"/>
</dbReference>
<dbReference type="PANTHER" id="PTHR37544">
    <property type="entry name" value="SPRAY-RELATED"/>
    <property type="match status" value="1"/>
</dbReference>
<evidence type="ECO:0000313" key="4">
    <source>
        <dbReference type="Proteomes" id="UP000325780"/>
    </source>
</evidence>
<evidence type="ECO:0000256" key="2">
    <source>
        <dbReference type="SAM" id="Phobius"/>
    </source>
</evidence>
<keyword evidence="4" id="KW-1185">Reference proteome</keyword>
<evidence type="ECO:0000313" key="3">
    <source>
        <dbReference type="EMBL" id="KAE8151048.1"/>
    </source>
</evidence>
<feature type="transmembrane region" description="Helical" evidence="2">
    <location>
        <begin position="122"/>
        <end position="142"/>
    </location>
</feature>
<feature type="region of interest" description="Disordered" evidence="1">
    <location>
        <begin position="25"/>
        <end position="106"/>
    </location>
</feature>
<feature type="transmembrane region" description="Helical" evidence="2">
    <location>
        <begin position="233"/>
        <end position="258"/>
    </location>
</feature>
<dbReference type="PANTHER" id="PTHR37544:SF3">
    <property type="entry name" value="SPRAY"/>
    <property type="match status" value="1"/>
</dbReference>
<protein>
    <submittedName>
        <fullName evidence="3">Uncharacterized protein</fullName>
    </submittedName>
</protein>